<evidence type="ECO:0000256" key="1">
    <source>
        <dbReference type="ARBA" id="ARBA00004571"/>
    </source>
</evidence>
<feature type="domain" description="SLBB" evidence="16">
    <location>
        <begin position="189"/>
        <end position="264"/>
    </location>
</feature>
<dbReference type="GO" id="GO:0046930">
    <property type="term" value="C:pore complex"/>
    <property type="evidence" value="ECO:0007669"/>
    <property type="project" value="UniProtKB-KW"/>
</dbReference>
<evidence type="ECO:0000256" key="10">
    <source>
        <dbReference type="ARBA" id="ARBA00023114"/>
    </source>
</evidence>
<dbReference type="InterPro" id="IPR054765">
    <property type="entry name" value="SLBB_dom"/>
</dbReference>
<reference evidence="17" key="2">
    <citation type="submission" date="2020-09" db="EMBL/GenBank/DDBJ databases">
        <authorList>
            <person name="Sun Q."/>
            <person name="Zhou Y."/>
        </authorList>
    </citation>
    <scope>NUCLEOTIDE SEQUENCE</scope>
    <source>
        <strain evidence="17">CGMCC 1.12919</strain>
    </source>
</reference>
<keyword evidence="5" id="KW-0762">Sugar transport</keyword>
<evidence type="ECO:0000256" key="11">
    <source>
        <dbReference type="ARBA" id="ARBA00023136"/>
    </source>
</evidence>
<evidence type="ECO:0000256" key="12">
    <source>
        <dbReference type="ARBA" id="ARBA00023139"/>
    </source>
</evidence>
<evidence type="ECO:0000256" key="2">
    <source>
        <dbReference type="ARBA" id="ARBA00009450"/>
    </source>
</evidence>
<dbReference type="Pfam" id="PF22461">
    <property type="entry name" value="SLBB_2"/>
    <property type="match status" value="1"/>
</dbReference>
<evidence type="ECO:0000256" key="14">
    <source>
        <dbReference type="ARBA" id="ARBA00023288"/>
    </source>
</evidence>
<proteinExistence type="inferred from homology"/>
<dbReference type="InterPro" id="IPR049712">
    <property type="entry name" value="Poly_export"/>
</dbReference>
<dbReference type="GO" id="GO:0009279">
    <property type="term" value="C:cell outer membrane"/>
    <property type="evidence" value="ECO:0007669"/>
    <property type="project" value="UniProtKB-SubCell"/>
</dbReference>
<protein>
    <submittedName>
        <fullName evidence="17">Sugar ABC transporter substrate-binding protein</fullName>
    </submittedName>
</protein>
<gene>
    <name evidence="17" type="primary">pssN</name>
    <name evidence="17" type="ORF">GCM10010994_41320</name>
</gene>
<name>A0A916UM99_9HYPH</name>
<keyword evidence="14" id="KW-0449">Lipoprotein</keyword>
<keyword evidence="7" id="KW-0732">Signal</keyword>
<keyword evidence="12" id="KW-0564">Palmitate</keyword>
<dbReference type="InterPro" id="IPR003715">
    <property type="entry name" value="Poly_export_N"/>
</dbReference>
<reference evidence="17" key="1">
    <citation type="journal article" date="2014" name="Int. J. Syst. Evol. Microbiol.">
        <title>Complete genome sequence of Corynebacterium casei LMG S-19264T (=DSM 44701T), isolated from a smear-ripened cheese.</title>
        <authorList>
            <consortium name="US DOE Joint Genome Institute (JGI-PGF)"/>
            <person name="Walter F."/>
            <person name="Albersmeier A."/>
            <person name="Kalinowski J."/>
            <person name="Ruckert C."/>
        </authorList>
    </citation>
    <scope>NUCLEOTIDE SEQUENCE</scope>
    <source>
        <strain evidence="17">CGMCC 1.12919</strain>
    </source>
</reference>
<dbReference type="AlphaFoldDB" id="A0A916UM99"/>
<dbReference type="PANTHER" id="PTHR33619">
    <property type="entry name" value="POLYSACCHARIDE EXPORT PROTEIN GFCE-RELATED"/>
    <property type="match status" value="1"/>
</dbReference>
<feature type="domain" description="Polysaccharide export protein N-terminal" evidence="15">
    <location>
        <begin position="93"/>
        <end position="182"/>
    </location>
</feature>
<keyword evidence="13" id="KW-0998">Cell outer membrane</keyword>
<dbReference type="GO" id="GO:0006811">
    <property type="term" value="P:monoatomic ion transport"/>
    <property type="evidence" value="ECO:0007669"/>
    <property type="project" value="UniProtKB-KW"/>
</dbReference>
<evidence type="ECO:0000256" key="8">
    <source>
        <dbReference type="ARBA" id="ARBA00023047"/>
    </source>
</evidence>
<evidence type="ECO:0000259" key="16">
    <source>
        <dbReference type="Pfam" id="PF22461"/>
    </source>
</evidence>
<evidence type="ECO:0000256" key="9">
    <source>
        <dbReference type="ARBA" id="ARBA00023065"/>
    </source>
</evidence>
<evidence type="ECO:0000256" key="13">
    <source>
        <dbReference type="ARBA" id="ARBA00023237"/>
    </source>
</evidence>
<evidence type="ECO:0000256" key="7">
    <source>
        <dbReference type="ARBA" id="ARBA00022729"/>
    </source>
</evidence>
<dbReference type="EMBL" id="BMGG01000007">
    <property type="protein sequence ID" value="GGC78911.1"/>
    <property type="molecule type" value="Genomic_DNA"/>
</dbReference>
<dbReference type="Gene3D" id="3.30.1950.10">
    <property type="entry name" value="wza like domain"/>
    <property type="match status" value="1"/>
</dbReference>
<organism evidence="17 18">
    <name type="scientific">Chelatococcus reniformis</name>
    <dbReference type="NCBI Taxonomy" id="1494448"/>
    <lineage>
        <taxon>Bacteria</taxon>
        <taxon>Pseudomonadati</taxon>
        <taxon>Pseudomonadota</taxon>
        <taxon>Alphaproteobacteria</taxon>
        <taxon>Hyphomicrobiales</taxon>
        <taxon>Chelatococcaceae</taxon>
        <taxon>Chelatococcus</taxon>
    </lineage>
</organism>
<keyword evidence="11" id="KW-0472">Membrane</keyword>
<keyword evidence="3" id="KW-0813">Transport</keyword>
<comment type="caution">
    <text evidence="17">The sequence shown here is derived from an EMBL/GenBank/DDBJ whole genome shotgun (WGS) entry which is preliminary data.</text>
</comment>
<keyword evidence="18" id="KW-1185">Reference proteome</keyword>
<dbReference type="Proteomes" id="UP000637002">
    <property type="component" value="Unassembled WGS sequence"/>
</dbReference>
<dbReference type="GO" id="GO:0015288">
    <property type="term" value="F:porin activity"/>
    <property type="evidence" value="ECO:0007669"/>
    <property type="project" value="UniProtKB-KW"/>
</dbReference>
<dbReference type="RefSeq" id="WP_188611060.1">
    <property type="nucleotide sequence ID" value="NZ_BMGG01000007.1"/>
</dbReference>
<keyword evidence="9" id="KW-0406">Ion transport</keyword>
<keyword evidence="6" id="KW-0812">Transmembrane</keyword>
<evidence type="ECO:0000313" key="17">
    <source>
        <dbReference type="EMBL" id="GGC78911.1"/>
    </source>
</evidence>
<dbReference type="Pfam" id="PF02563">
    <property type="entry name" value="Poly_export"/>
    <property type="match status" value="1"/>
</dbReference>
<keyword evidence="8" id="KW-0625">Polysaccharide transport</keyword>
<evidence type="ECO:0000256" key="4">
    <source>
        <dbReference type="ARBA" id="ARBA00022452"/>
    </source>
</evidence>
<evidence type="ECO:0000259" key="15">
    <source>
        <dbReference type="Pfam" id="PF02563"/>
    </source>
</evidence>
<dbReference type="GO" id="GO:0015159">
    <property type="term" value="F:polysaccharide transmembrane transporter activity"/>
    <property type="evidence" value="ECO:0007669"/>
    <property type="project" value="InterPro"/>
</dbReference>
<evidence type="ECO:0000256" key="3">
    <source>
        <dbReference type="ARBA" id="ARBA00022448"/>
    </source>
</evidence>
<comment type="similarity">
    <text evidence="2">Belongs to the BexD/CtrA/VexA family.</text>
</comment>
<keyword evidence="4" id="KW-1134">Transmembrane beta strand</keyword>
<evidence type="ECO:0000256" key="5">
    <source>
        <dbReference type="ARBA" id="ARBA00022597"/>
    </source>
</evidence>
<dbReference type="PANTHER" id="PTHR33619:SF3">
    <property type="entry name" value="POLYSACCHARIDE EXPORT PROTEIN GFCE-RELATED"/>
    <property type="match status" value="1"/>
</dbReference>
<evidence type="ECO:0000256" key="6">
    <source>
        <dbReference type="ARBA" id="ARBA00022692"/>
    </source>
</evidence>
<accession>A0A916UM99</accession>
<evidence type="ECO:0000313" key="18">
    <source>
        <dbReference type="Proteomes" id="UP000637002"/>
    </source>
</evidence>
<dbReference type="Gene3D" id="3.10.560.10">
    <property type="entry name" value="Outer membrane lipoprotein wza domain like"/>
    <property type="match status" value="2"/>
</dbReference>
<keyword evidence="10" id="KW-0626">Porin</keyword>
<sequence length="396" mass="41082">MARITHRRDKGAEASRAACRAVGRCGLARFPVVAAIALGLTGCIAPRAGPALSVPAASDGLGYCLVEVNADTLPRLARATPEPPGGLAGSGRPPGLRLGKGDVVSLTVFEAAAGGLFIPLQAGARPGNFVELPRQAIEADGQLSVPYAGTVKAAGLTVAELQDAIVEKLRPRSIEPQVIVTVLERQAAEVSVLGQVNAPTRFALSNAPTRLLDAIARAGGAKAEGFETYVTLLRHGRSTTTSFHELMAKPSVNVALEPGDSVYVHRRQRSYNVIGASGQAGRFVFDTPTVSVADALARAGGLGEGRGGPTAVYLYRFEVDAPSSAMVYRFDMRSALGFFYAGKALVRDRDLIYVAAAPQASAMRIADIWQVVAAGGASPAPGQAAPPLAPVSCSHR</sequence>
<comment type="subcellular location">
    <subcellularLocation>
        <location evidence="1">Cell outer membrane</location>
        <topology evidence="1">Multi-pass membrane protein</topology>
    </subcellularLocation>
</comment>